<dbReference type="Proteomes" id="UP000663882">
    <property type="component" value="Unassembled WGS sequence"/>
</dbReference>
<accession>A0A813TDX9</accession>
<name>A0A813TDX9_9BILA</name>
<organism evidence="1 2">
    <name type="scientific">Rotaria sordida</name>
    <dbReference type="NCBI Taxonomy" id="392033"/>
    <lineage>
        <taxon>Eukaryota</taxon>
        <taxon>Metazoa</taxon>
        <taxon>Spiralia</taxon>
        <taxon>Gnathifera</taxon>
        <taxon>Rotifera</taxon>
        <taxon>Eurotatoria</taxon>
        <taxon>Bdelloidea</taxon>
        <taxon>Philodinida</taxon>
        <taxon>Philodinidae</taxon>
        <taxon>Rotaria</taxon>
    </lineage>
</organism>
<dbReference type="AlphaFoldDB" id="A0A813TDX9"/>
<evidence type="ECO:0000313" key="2">
    <source>
        <dbReference type="Proteomes" id="UP000663882"/>
    </source>
</evidence>
<gene>
    <name evidence="1" type="ORF">RFH988_LOCUS4221</name>
</gene>
<dbReference type="EMBL" id="CAJNOO010000109">
    <property type="protein sequence ID" value="CAF0806942.1"/>
    <property type="molecule type" value="Genomic_DNA"/>
</dbReference>
<comment type="caution">
    <text evidence="1">The sequence shown here is derived from an EMBL/GenBank/DDBJ whole genome shotgun (WGS) entry which is preliminary data.</text>
</comment>
<reference evidence="1" key="1">
    <citation type="submission" date="2021-02" db="EMBL/GenBank/DDBJ databases">
        <authorList>
            <person name="Nowell W R."/>
        </authorList>
    </citation>
    <scope>NUCLEOTIDE SEQUENCE</scope>
</reference>
<proteinExistence type="predicted"/>
<dbReference type="OrthoDB" id="9992664at2759"/>
<sequence>MSNRLSKRTFDEVASNYNEEFENNSIDKHSKNVTIIKNKSHFQDLCTDIILEIFQYLRPIDLLYSFTDLYIHLNILLEPYTHTLDFRFINKSYFQSLTQSLSPCFTNNLRILRLSNAYTFGQISETLYKLDWSQINQLESLTFDLIEYDELSRYFLVIQPLLKQLWRLSLTFNENDKFIEKLLIDQILIPINQLQSLKNCFIIGIIFDLSKLSGQKLNENLRELTLTLATINDLIILFRSITHLEILTCTVLDSTYNENTDKIQSLDFLTVLTLTIKKSILFKTLQKILIPHNKLKQLSLQAILHDETSSTVSNQEIGGLALEKFFRTFSQLKELQFYIRHLHSTNNAITNYAPDHLYLYSFTSHFWLDRSIEVFTHFARQSKERYIYTLPFAFDTFDIVDDIQEFFFRIYPYYYANVRHLSLSSTSTLDEYIYSSMILKFFPNIQTITFSQKPSSNSTINSLTRHQWILQKSGSDTSSTIAFPCVYIYNHRKATHLYFRTLNITNKDQILFANDNRRIRQLTIYEMTREQAIYLKNFSPRIHILTLYVNTSEWFFSSNDWLYHLLTDMSSLFSLTIYYPKCMNNEKLHDLLANTLLNLDLNLLFDIDVVLIHERKLLPYIYMIHFMNNKTFTSLGIPISPEQIVMSYHPLKVYIKFHKKKYII</sequence>
<evidence type="ECO:0008006" key="3">
    <source>
        <dbReference type="Google" id="ProtNLM"/>
    </source>
</evidence>
<evidence type="ECO:0000313" key="1">
    <source>
        <dbReference type="EMBL" id="CAF0806942.1"/>
    </source>
</evidence>
<protein>
    <recommendedName>
        <fullName evidence="3">F-box domain-containing protein</fullName>
    </recommendedName>
</protein>